<accession>A0ABP9PE81</accession>
<evidence type="ECO:0000313" key="4">
    <source>
        <dbReference type="Proteomes" id="UP001499852"/>
    </source>
</evidence>
<dbReference type="EMBL" id="BAABIA010000008">
    <property type="protein sequence ID" value="GAA5145128.1"/>
    <property type="molecule type" value="Genomic_DNA"/>
</dbReference>
<name>A0ABP9PE81_9BACT</name>
<protein>
    <recommendedName>
        <fullName evidence="2">Ice-binding protein C-terminal domain-containing protein</fullName>
    </recommendedName>
</protein>
<evidence type="ECO:0000313" key="3">
    <source>
        <dbReference type="EMBL" id="GAA5145128.1"/>
    </source>
</evidence>
<comment type="caution">
    <text evidence="3">The sequence shown here is derived from an EMBL/GenBank/DDBJ whole genome shotgun (WGS) entry which is preliminary data.</text>
</comment>
<reference evidence="4" key="1">
    <citation type="journal article" date="2019" name="Int. J. Syst. Evol. Microbiol.">
        <title>The Global Catalogue of Microorganisms (GCM) 10K type strain sequencing project: providing services to taxonomists for standard genome sequencing and annotation.</title>
        <authorList>
            <consortium name="The Broad Institute Genomics Platform"/>
            <consortium name="The Broad Institute Genome Sequencing Center for Infectious Disease"/>
            <person name="Wu L."/>
            <person name="Ma J."/>
        </authorList>
    </citation>
    <scope>NUCLEOTIDE SEQUENCE [LARGE SCALE GENOMIC DNA]</scope>
    <source>
        <strain evidence="4">JCM 18053</strain>
    </source>
</reference>
<evidence type="ECO:0000256" key="1">
    <source>
        <dbReference type="SAM" id="SignalP"/>
    </source>
</evidence>
<evidence type="ECO:0000259" key="2">
    <source>
        <dbReference type="Pfam" id="PF07589"/>
    </source>
</evidence>
<sequence length="275" mass="28202">MKLALAFILASSGLAQAQSLISSADFFNPDFEARRPAPGGVITLSVNTTLYNPGSQSAGDVTWTHQAGGLVQAGIALVADVNLAAYTQTIGNSLVFGRDLNVDLLGLPDLGGLLTGTVNSVTGASAINSWDSSATVSNLALSEGVLYSASFNVSSGAGLNLNALSAANFSLLSGGVAIEDINSVETLNVLNLLTLGGGLATIDFQFYAPAGADDLTFEFDAATIANVNLLGTITDNQTVLQFTNFSVAPVPEPSTLALASLGFMVILRRRRPCGI</sequence>
<gene>
    <name evidence="3" type="ORF">GCM10023213_36290</name>
</gene>
<organism evidence="3 4">
    <name type="scientific">Prosthecobacter algae</name>
    <dbReference type="NCBI Taxonomy" id="1144682"/>
    <lineage>
        <taxon>Bacteria</taxon>
        <taxon>Pseudomonadati</taxon>
        <taxon>Verrucomicrobiota</taxon>
        <taxon>Verrucomicrobiia</taxon>
        <taxon>Verrucomicrobiales</taxon>
        <taxon>Verrucomicrobiaceae</taxon>
        <taxon>Prosthecobacter</taxon>
    </lineage>
</organism>
<proteinExistence type="predicted"/>
<dbReference type="Pfam" id="PF07589">
    <property type="entry name" value="PEP-CTERM"/>
    <property type="match status" value="1"/>
</dbReference>
<keyword evidence="1" id="KW-0732">Signal</keyword>
<dbReference type="InterPro" id="IPR013424">
    <property type="entry name" value="Ice-binding_C"/>
</dbReference>
<dbReference type="NCBIfam" id="TIGR02595">
    <property type="entry name" value="PEP_CTERM"/>
    <property type="match status" value="1"/>
</dbReference>
<feature type="signal peptide" evidence="1">
    <location>
        <begin position="1"/>
        <end position="17"/>
    </location>
</feature>
<feature type="chain" id="PRO_5045554902" description="Ice-binding protein C-terminal domain-containing protein" evidence="1">
    <location>
        <begin position="18"/>
        <end position="275"/>
    </location>
</feature>
<feature type="domain" description="Ice-binding protein C-terminal" evidence="2">
    <location>
        <begin position="249"/>
        <end position="271"/>
    </location>
</feature>
<dbReference type="Proteomes" id="UP001499852">
    <property type="component" value="Unassembled WGS sequence"/>
</dbReference>
<keyword evidence="4" id="KW-1185">Reference proteome</keyword>